<dbReference type="GO" id="GO:0004527">
    <property type="term" value="F:exonuclease activity"/>
    <property type="evidence" value="ECO:0007669"/>
    <property type="project" value="UniProtKB-KW"/>
</dbReference>
<evidence type="ECO:0000313" key="5">
    <source>
        <dbReference type="EMBL" id="KAH3817876.1"/>
    </source>
</evidence>
<name>A0A9D4GI91_DREPO</name>
<dbReference type="Proteomes" id="UP000828390">
    <property type="component" value="Unassembled WGS sequence"/>
</dbReference>
<dbReference type="SUPFAM" id="SSF52980">
    <property type="entry name" value="Restriction endonuclease-like"/>
    <property type="match status" value="1"/>
</dbReference>
<keyword evidence="6" id="KW-1185">Reference proteome</keyword>
<keyword evidence="1" id="KW-0540">Nuclease</keyword>
<dbReference type="Gene3D" id="3.90.320.10">
    <property type="match status" value="1"/>
</dbReference>
<keyword evidence="3" id="KW-0378">Hydrolase</keyword>
<gene>
    <name evidence="5" type="ORF">DPMN_119432</name>
</gene>
<dbReference type="GO" id="GO:0004519">
    <property type="term" value="F:endonuclease activity"/>
    <property type="evidence" value="ECO:0007669"/>
    <property type="project" value="UniProtKB-KW"/>
</dbReference>
<sequence length="113" mass="12938">MNYFELVQQCRQMNLKRSKEQSCAVEFPPRDQRNNKLWHQFRAGLARQTCVTSKAAPSQSLIKNICYPDVANVETPAIKWGKDNESVAKEQFISAMEALHKNCPVEDVDLLIV</sequence>
<comment type="caution">
    <text evidence="5">The sequence shown here is derived from an EMBL/GenBank/DDBJ whole genome shotgun (WGS) entry which is preliminary data.</text>
</comment>
<dbReference type="InterPro" id="IPR011335">
    <property type="entry name" value="Restrct_endonuc-II-like"/>
</dbReference>
<organism evidence="5 6">
    <name type="scientific">Dreissena polymorpha</name>
    <name type="common">Zebra mussel</name>
    <name type="synonym">Mytilus polymorpha</name>
    <dbReference type="NCBI Taxonomy" id="45954"/>
    <lineage>
        <taxon>Eukaryota</taxon>
        <taxon>Metazoa</taxon>
        <taxon>Spiralia</taxon>
        <taxon>Lophotrochozoa</taxon>
        <taxon>Mollusca</taxon>
        <taxon>Bivalvia</taxon>
        <taxon>Autobranchia</taxon>
        <taxon>Heteroconchia</taxon>
        <taxon>Euheterodonta</taxon>
        <taxon>Imparidentia</taxon>
        <taxon>Neoheterodontei</taxon>
        <taxon>Myida</taxon>
        <taxon>Dreissenoidea</taxon>
        <taxon>Dreissenidae</taxon>
        <taxon>Dreissena</taxon>
    </lineage>
</organism>
<evidence type="ECO:0000256" key="4">
    <source>
        <dbReference type="ARBA" id="ARBA00022839"/>
    </source>
</evidence>
<dbReference type="PANTHER" id="PTHR47526">
    <property type="entry name" value="ATP-DEPENDENT DNA HELICASE"/>
    <property type="match status" value="1"/>
</dbReference>
<reference evidence="5" key="2">
    <citation type="submission" date="2020-11" db="EMBL/GenBank/DDBJ databases">
        <authorList>
            <person name="McCartney M.A."/>
            <person name="Auch B."/>
            <person name="Kono T."/>
            <person name="Mallez S."/>
            <person name="Becker A."/>
            <person name="Gohl D.M."/>
            <person name="Silverstein K.A.T."/>
            <person name="Koren S."/>
            <person name="Bechman K.B."/>
            <person name="Herman A."/>
            <person name="Abrahante J.E."/>
            <person name="Garbe J."/>
        </authorList>
    </citation>
    <scope>NUCLEOTIDE SEQUENCE</scope>
    <source>
        <strain evidence="5">Duluth1</strain>
        <tissue evidence="5">Whole animal</tissue>
    </source>
</reference>
<protein>
    <submittedName>
        <fullName evidence="5">Uncharacterized protein</fullName>
    </submittedName>
</protein>
<evidence type="ECO:0000256" key="2">
    <source>
        <dbReference type="ARBA" id="ARBA00022759"/>
    </source>
</evidence>
<evidence type="ECO:0000256" key="1">
    <source>
        <dbReference type="ARBA" id="ARBA00022722"/>
    </source>
</evidence>
<dbReference type="AlphaFoldDB" id="A0A9D4GI91"/>
<dbReference type="PANTHER" id="PTHR47526:SF3">
    <property type="entry name" value="PHD-TYPE DOMAIN-CONTAINING PROTEIN"/>
    <property type="match status" value="1"/>
</dbReference>
<keyword evidence="4" id="KW-0269">Exonuclease</keyword>
<evidence type="ECO:0000256" key="3">
    <source>
        <dbReference type="ARBA" id="ARBA00022801"/>
    </source>
</evidence>
<reference evidence="5" key="1">
    <citation type="journal article" date="2019" name="bioRxiv">
        <title>The Genome of the Zebra Mussel, Dreissena polymorpha: A Resource for Invasive Species Research.</title>
        <authorList>
            <person name="McCartney M.A."/>
            <person name="Auch B."/>
            <person name="Kono T."/>
            <person name="Mallez S."/>
            <person name="Zhang Y."/>
            <person name="Obille A."/>
            <person name="Becker A."/>
            <person name="Abrahante J.E."/>
            <person name="Garbe J."/>
            <person name="Badalamenti J.P."/>
            <person name="Herman A."/>
            <person name="Mangelson H."/>
            <person name="Liachko I."/>
            <person name="Sullivan S."/>
            <person name="Sone E.D."/>
            <person name="Koren S."/>
            <person name="Silverstein K.A.T."/>
            <person name="Beckman K.B."/>
            <person name="Gohl D.M."/>
        </authorList>
    </citation>
    <scope>NUCLEOTIDE SEQUENCE</scope>
    <source>
        <strain evidence="5">Duluth1</strain>
        <tissue evidence="5">Whole animal</tissue>
    </source>
</reference>
<dbReference type="InterPro" id="IPR011604">
    <property type="entry name" value="PDDEXK-like_dom_sf"/>
</dbReference>
<proteinExistence type="predicted"/>
<evidence type="ECO:0000313" key="6">
    <source>
        <dbReference type="Proteomes" id="UP000828390"/>
    </source>
</evidence>
<dbReference type="Pfam" id="PF01771">
    <property type="entry name" value="Viral_alk_exo"/>
    <property type="match status" value="1"/>
</dbReference>
<dbReference type="GO" id="GO:0006281">
    <property type="term" value="P:DNA repair"/>
    <property type="evidence" value="ECO:0007669"/>
    <property type="project" value="UniProtKB-ARBA"/>
</dbReference>
<keyword evidence="2" id="KW-0255">Endonuclease</keyword>
<dbReference type="EMBL" id="JAIWYP010000005">
    <property type="protein sequence ID" value="KAH3817876.1"/>
    <property type="molecule type" value="Genomic_DNA"/>
</dbReference>
<accession>A0A9D4GI91</accession>
<dbReference type="InterPro" id="IPR034720">
    <property type="entry name" value="Viral_alk_exo"/>
</dbReference>